<comment type="similarity">
    <text evidence="2 7">Belongs to the peptidase S26 family.</text>
</comment>
<reference evidence="10" key="1">
    <citation type="submission" date="2017-08" db="EMBL/GenBank/DDBJ databases">
        <title>Direct submision.</title>
        <authorList>
            <person name="Kim S.-J."/>
            <person name="Rhee S.-K."/>
        </authorList>
    </citation>
    <scope>NUCLEOTIDE SEQUENCE [LARGE SCALE GENOMIC DNA]</scope>
    <source>
        <strain evidence="10">GI5</strain>
    </source>
</reference>
<dbReference type="InterPro" id="IPR019757">
    <property type="entry name" value="Pept_S26A_signal_pept_1_Lys-AS"/>
</dbReference>
<feature type="domain" description="Peptidase S26" evidence="8">
    <location>
        <begin position="42"/>
        <end position="232"/>
    </location>
</feature>
<feature type="transmembrane region" description="Helical" evidence="7">
    <location>
        <begin position="6"/>
        <end position="27"/>
    </location>
</feature>
<dbReference type="RefSeq" id="WP_101893127.1">
    <property type="nucleotide sequence ID" value="NZ_CP022684.1"/>
</dbReference>
<dbReference type="PANTHER" id="PTHR43390:SF1">
    <property type="entry name" value="CHLOROPLAST PROCESSING PEPTIDASE"/>
    <property type="match status" value="1"/>
</dbReference>
<dbReference type="GO" id="GO:0004252">
    <property type="term" value="F:serine-type endopeptidase activity"/>
    <property type="evidence" value="ECO:0007669"/>
    <property type="project" value="InterPro"/>
</dbReference>
<dbReference type="GO" id="GO:0009003">
    <property type="term" value="F:signal peptidase activity"/>
    <property type="evidence" value="ECO:0007669"/>
    <property type="project" value="UniProtKB-EC"/>
</dbReference>
<keyword evidence="7" id="KW-1133">Transmembrane helix</keyword>
<dbReference type="SUPFAM" id="SSF51306">
    <property type="entry name" value="LexA/Signal peptidase"/>
    <property type="match status" value="1"/>
</dbReference>
<dbReference type="AlphaFoldDB" id="A0A2K9LHE6"/>
<dbReference type="EMBL" id="CP022684">
    <property type="protein sequence ID" value="AUM11788.1"/>
    <property type="molecule type" value="Genomic_DNA"/>
</dbReference>
<evidence type="ECO:0000256" key="5">
    <source>
        <dbReference type="ARBA" id="ARBA00022801"/>
    </source>
</evidence>
<dbReference type="KEGG" id="kak:Kalk_04850"/>
<dbReference type="PROSITE" id="PS00761">
    <property type="entry name" value="SPASE_I_3"/>
    <property type="match status" value="1"/>
</dbReference>
<comment type="catalytic activity">
    <reaction evidence="1 7">
        <text>Cleavage of hydrophobic, N-terminal signal or leader sequences from secreted and periplasmic proteins.</text>
        <dbReference type="EC" id="3.4.21.89"/>
    </reaction>
</comment>
<feature type="active site" evidence="6">
    <location>
        <position position="71"/>
    </location>
</feature>
<keyword evidence="5 7" id="KW-0378">Hydrolase</keyword>
<gene>
    <name evidence="9" type="primary">lepB</name>
    <name evidence="9" type="ORF">Kalk_04850</name>
</gene>
<dbReference type="PRINTS" id="PR00727">
    <property type="entry name" value="LEADERPTASE"/>
</dbReference>
<dbReference type="Proteomes" id="UP000235116">
    <property type="component" value="Chromosome"/>
</dbReference>
<protein>
    <recommendedName>
        <fullName evidence="4 7">Signal peptidase I</fullName>
        <ecNumber evidence="3 7">3.4.21.89</ecNumber>
    </recommendedName>
</protein>
<sequence>MDFDFAILLVGLVAFTGVFFLLDILVFKPKRSEGELAPQWLEFPASFFPVLLIVLALRSFLVEPFKIPTGSMIPTLLVGDYILVNKFAYGLRLPILGTEIIPIGEPKTGDIMVFKYPEQPSINYIKRVVGLPGDEIRYENKVIYLNGEPVQQVLEAQLPPAQPQIKIYNETLGGVEHDIMITLERPSEPSMTWTVPEGHYFMLGDNRDNSRDSRYWGFVPDKYVVGKAFAIWMSMPGWVPSFERNRFVD</sequence>
<dbReference type="InterPro" id="IPR019533">
    <property type="entry name" value="Peptidase_S26"/>
</dbReference>
<dbReference type="OrthoDB" id="9815782at2"/>
<dbReference type="InterPro" id="IPR019758">
    <property type="entry name" value="Pept_S26A_signal_pept_1_CS"/>
</dbReference>
<dbReference type="CDD" id="cd06530">
    <property type="entry name" value="S26_SPase_I"/>
    <property type="match status" value="1"/>
</dbReference>
<dbReference type="PROSITE" id="PS00760">
    <property type="entry name" value="SPASE_I_2"/>
    <property type="match status" value="1"/>
</dbReference>
<keyword evidence="7" id="KW-0472">Membrane</keyword>
<dbReference type="Gene3D" id="2.10.109.10">
    <property type="entry name" value="Umud Fragment, subunit A"/>
    <property type="match status" value="1"/>
</dbReference>
<evidence type="ECO:0000256" key="7">
    <source>
        <dbReference type="RuleBase" id="RU362042"/>
    </source>
</evidence>
<proteinExistence type="inferred from homology"/>
<keyword evidence="7" id="KW-0812">Transmembrane</keyword>
<accession>A0A2K9LHE6</accession>
<dbReference type="PANTHER" id="PTHR43390">
    <property type="entry name" value="SIGNAL PEPTIDASE I"/>
    <property type="match status" value="1"/>
</dbReference>
<organism evidence="9 10">
    <name type="scientific">Ketobacter alkanivorans</name>
    <dbReference type="NCBI Taxonomy" id="1917421"/>
    <lineage>
        <taxon>Bacteria</taxon>
        <taxon>Pseudomonadati</taxon>
        <taxon>Pseudomonadota</taxon>
        <taxon>Gammaproteobacteria</taxon>
        <taxon>Pseudomonadales</taxon>
        <taxon>Ketobacteraceae</taxon>
        <taxon>Ketobacter</taxon>
    </lineage>
</organism>
<evidence type="ECO:0000256" key="3">
    <source>
        <dbReference type="ARBA" id="ARBA00013208"/>
    </source>
</evidence>
<dbReference type="GO" id="GO:0006465">
    <property type="term" value="P:signal peptide processing"/>
    <property type="evidence" value="ECO:0007669"/>
    <property type="project" value="InterPro"/>
</dbReference>
<dbReference type="Pfam" id="PF10502">
    <property type="entry name" value="Peptidase_S26"/>
    <property type="match status" value="1"/>
</dbReference>
<evidence type="ECO:0000313" key="10">
    <source>
        <dbReference type="Proteomes" id="UP000235116"/>
    </source>
</evidence>
<name>A0A2K9LHE6_9GAMM</name>
<dbReference type="NCBIfam" id="TIGR02227">
    <property type="entry name" value="sigpep_I_bact"/>
    <property type="match status" value="1"/>
</dbReference>
<feature type="transmembrane region" description="Helical" evidence="7">
    <location>
        <begin position="39"/>
        <end position="61"/>
    </location>
</feature>
<feature type="active site" evidence="6">
    <location>
        <position position="126"/>
    </location>
</feature>
<evidence type="ECO:0000256" key="2">
    <source>
        <dbReference type="ARBA" id="ARBA00009370"/>
    </source>
</evidence>
<dbReference type="GO" id="GO:0016020">
    <property type="term" value="C:membrane"/>
    <property type="evidence" value="ECO:0007669"/>
    <property type="project" value="UniProtKB-SubCell"/>
</dbReference>
<comment type="subcellular location">
    <subcellularLocation>
        <location evidence="7">Membrane</location>
        <topology evidence="7">Multi-pass membrane protein</topology>
    </subcellularLocation>
</comment>
<dbReference type="InterPro" id="IPR036286">
    <property type="entry name" value="LexA/Signal_pep-like_sf"/>
</dbReference>
<evidence type="ECO:0000256" key="4">
    <source>
        <dbReference type="ARBA" id="ARBA00019232"/>
    </source>
</evidence>
<dbReference type="InterPro" id="IPR000223">
    <property type="entry name" value="Pept_S26A_signal_pept_1"/>
</dbReference>
<evidence type="ECO:0000259" key="8">
    <source>
        <dbReference type="Pfam" id="PF10502"/>
    </source>
</evidence>
<evidence type="ECO:0000256" key="1">
    <source>
        <dbReference type="ARBA" id="ARBA00000677"/>
    </source>
</evidence>
<evidence type="ECO:0000256" key="6">
    <source>
        <dbReference type="PIRSR" id="PIRSR600223-1"/>
    </source>
</evidence>
<keyword evidence="7" id="KW-0645">Protease</keyword>
<evidence type="ECO:0000313" key="9">
    <source>
        <dbReference type="EMBL" id="AUM11788.1"/>
    </source>
</evidence>
<keyword evidence="10" id="KW-1185">Reference proteome</keyword>
<dbReference type="EC" id="3.4.21.89" evidence="3 7"/>